<dbReference type="EMBL" id="JBHTEC010000001">
    <property type="protein sequence ID" value="MFD0287541.1"/>
    <property type="molecule type" value="Genomic_DNA"/>
</dbReference>
<accession>A0ABW2VSK2</accession>
<evidence type="ECO:0000256" key="1">
    <source>
        <dbReference type="SAM" id="MobiDB-lite"/>
    </source>
</evidence>
<proteinExistence type="predicted"/>
<protein>
    <recommendedName>
        <fullName evidence="4">Immunity protein Imm1</fullName>
    </recommendedName>
</protein>
<name>A0ABW2VSK2_9ACTN</name>
<evidence type="ECO:0008006" key="4">
    <source>
        <dbReference type="Google" id="ProtNLM"/>
    </source>
</evidence>
<dbReference type="Proteomes" id="UP001596957">
    <property type="component" value="Unassembled WGS sequence"/>
</dbReference>
<dbReference type="RefSeq" id="WP_381263933.1">
    <property type="nucleotide sequence ID" value="NZ_JBHTBI010000087.1"/>
</dbReference>
<comment type="caution">
    <text evidence="2">The sequence shown here is derived from an EMBL/GenBank/DDBJ whole genome shotgun (WGS) entry which is preliminary data.</text>
</comment>
<feature type="region of interest" description="Disordered" evidence="1">
    <location>
        <begin position="70"/>
        <end position="91"/>
    </location>
</feature>
<sequence length="123" mass="13143">MIESWTLDDVTPASPAAALALLREQIAAGQLETWLTSSHGRSLAVITNTDRAMVMLLDHEDDPGEHAITPKVAGRSGGFVLTNGQHDEYPDEDAVPLTEALRTINQVLTTGGPPADAAWSIDR</sequence>
<organism evidence="2 3">
    <name type="scientific">Streptomyces lutosisoli</name>
    <dbReference type="NCBI Taxonomy" id="2665721"/>
    <lineage>
        <taxon>Bacteria</taxon>
        <taxon>Bacillati</taxon>
        <taxon>Actinomycetota</taxon>
        <taxon>Actinomycetes</taxon>
        <taxon>Kitasatosporales</taxon>
        <taxon>Streptomycetaceae</taxon>
        <taxon>Streptomyces</taxon>
    </lineage>
</organism>
<gene>
    <name evidence="2" type="ORF">ACFQZP_39070</name>
</gene>
<keyword evidence="3" id="KW-1185">Reference proteome</keyword>
<evidence type="ECO:0000313" key="3">
    <source>
        <dbReference type="Proteomes" id="UP001596957"/>
    </source>
</evidence>
<evidence type="ECO:0000313" key="2">
    <source>
        <dbReference type="EMBL" id="MFD0287541.1"/>
    </source>
</evidence>
<reference evidence="3" key="1">
    <citation type="journal article" date="2019" name="Int. J. Syst. Evol. Microbiol.">
        <title>The Global Catalogue of Microorganisms (GCM) 10K type strain sequencing project: providing services to taxonomists for standard genome sequencing and annotation.</title>
        <authorList>
            <consortium name="The Broad Institute Genomics Platform"/>
            <consortium name="The Broad Institute Genome Sequencing Center for Infectious Disease"/>
            <person name="Wu L."/>
            <person name="Ma J."/>
        </authorList>
    </citation>
    <scope>NUCLEOTIDE SEQUENCE [LARGE SCALE GENOMIC DNA]</scope>
    <source>
        <strain evidence="3">CGMCC 4.7198</strain>
    </source>
</reference>